<proteinExistence type="inferred from homology"/>
<dbReference type="STRING" id="2512241.A0A553HS43"/>
<comment type="similarity">
    <text evidence="2">Belongs to the eukaryotic RPA49/POLR1E RNA polymerase subunit family.</text>
</comment>
<dbReference type="GO" id="GO:0005730">
    <property type="term" value="C:nucleolus"/>
    <property type="evidence" value="ECO:0007669"/>
    <property type="project" value="UniProtKB-SubCell"/>
</dbReference>
<feature type="compositionally biased region" description="Polar residues" evidence="6">
    <location>
        <begin position="25"/>
        <end position="35"/>
    </location>
</feature>
<evidence type="ECO:0008006" key="9">
    <source>
        <dbReference type="Google" id="ProtNLM"/>
    </source>
</evidence>
<feature type="compositionally biased region" description="Low complexity" evidence="6">
    <location>
        <begin position="85"/>
        <end position="98"/>
    </location>
</feature>
<dbReference type="GO" id="GO:0006351">
    <property type="term" value="P:DNA-templated transcription"/>
    <property type="evidence" value="ECO:0007669"/>
    <property type="project" value="InterPro"/>
</dbReference>
<protein>
    <recommendedName>
        <fullName evidence="9">RNA polymerase I associated factor, A49-like protein</fullName>
    </recommendedName>
</protein>
<gene>
    <name evidence="7" type="ORF">FHL15_008359</name>
</gene>
<dbReference type="InterPro" id="IPR009668">
    <property type="entry name" value="RNA_pol-assoc_fac_A49-like"/>
</dbReference>
<keyword evidence="5" id="KW-0539">Nucleus</keyword>
<dbReference type="Pfam" id="PF06870">
    <property type="entry name" value="RNA_pol_I_A49"/>
    <property type="match status" value="1"/>
</dbReference>
<evidence type="ECO:0000313" key="7">
    <source>
        <dbReference type="EMBL" id="TRX90780.1"/>
    </source>
</evidence>
<dbReference type="EMBL" id="VFLP01000052">
    <property type="protein sequence ID" value="TRX90780.1"/>
    <property type="molecule type" value="Genomic_DNA"/>
</dbReference>
<feature type="compositionally biased region" description="Basic residues" evidence="6">
    <location>
        <begin position="1"/>
        <end position="10"/>
    </location>
</feature>
<feature type="compositionally biased region" description="Basic and acidic residues" evidence="6">
    <location>
        <begin position="99"/>
        <end position="114"/>
    </location>
</feature>
<sequence>MTSGKEKKRKREQDGAIQPKKKVALQTTSEAPQSNTIKVASVKLGSSCPPVIATHPGLCLPSSVKFQAYAKAAPSKPKKKHSKHATPSSSLLLHSSSHSKLDYTAKEEGPGGRESHLKHYIGVFDPATGKLSVVEAKKMAVRGVVRSQQPKEEDLESRIASKNMMELRNDLGQAFGTKKAKKALAAITENAIIDNDRKTNTLAASSQAMITAIGEVTHTMASKEDLQAAADAAKPVPPGNFEAQEIQDVYTPQGLIGGELLNAIPIKDWQDAVKKGANKMLTSAFIASRLNPIGEGPDSAVRLKALRYLEFLIKFSKLVKGRTPKIPPPDKLRQLLQPAPEPVIQSIRRKFSSNQLIDKFHRDLLYTYCCALAAILSNFEFETSKIRYDLGLDDKQFGQYFREIGGRIKKATGAEKGTQVQMAVLSLPLEFPKVRYQRQKKR</sequence>
<name>A0A553HS43_9PEZI</name>
<dbReference type="AlphaFoldDB" id="A0A553HS43"/>
<organism evidence="7 8">
    <name type="scientific">Xylaria flabelliformis</name>
    <dbReference type="NCBI Taxonomy" id="2512241"/>
    <lineage>
        <taxon>Eukaryota</taxon>
        <taxon>Fungi</taxon>
        <taxon>Dikarya</taxon>
        <taxon>Ascomycota</taxon>
        <taxon>Pezizomycotina</taxon>
        <taxon>Sordariomycetes</taxon>
        <taxon>Xylariomycetidae</taxon>
        <taxon>Xylariales</taxon>
        <taxon>Xylariaceae</taxon>
        <taxon>Xylaria</taxon>
    </lineage>
</organism>
<accession>A0A553HS43</accession>
<feature type="region of interest" description="Disordered" evidence="6">
    <location>
        <begin position="71"/>
        <end position="114"/>
    </location>
</feature>
<reference evidence="8" key="1">
    <citation type="submission" date="2019-06" db="EMBL/GenBank/DDBJ databases">
        <title>Draft genome sequence of the griseofulvin-producing fungus Xylaria cubensis strain G536.</title>
        <authorList>
            <person name="Mead M.E."/>
            <person name="Raja H.A."/>
            <person name="Steenwyk J.L."/>
            <person name="Knowles S.L."/>
            <person name="Oberlies N.H."/>
            <person name="Rokas A."/>
        </authorList>
    </citation>
    <scope>NUCLEOTIDE SEQUENCE [LARGE SCALE GENOMIC DNA]</scope>
    <source>
        <strain evidence="8">G536</strain>
    </source>
</reference>
<keyword evidence="3" id="KW-0240">DNA-directed RNA polymerase</keyword>
<dbReference type="PANTHER" id="PTHR14440">
    <property type="entry name" value="DNA-DIRECTED RNA POLYMERASE I SUBUNIT RPA49"/>
    <property type="match status" value="1"/>
</dbReference>
<evidence type="ECO:0000313" key="8">
    <source>
        <dbReference type="Proteomes" id="UP000319160"/>
    </source>
</evidence>
<dbReference type="Proteomes" id="UP000319160">
    <property type="component" value="Unassembled WGS sequence"/>
</dbReference>
<keyword evidence="8" id="KW-1185">Reference proteome</keyword>
<dbReference type="GO" id="GO:0000428">
    <property type="term" value="C:DNA-directed RNA polymerase complex"/>
    <property type="evidence" value="ECO:0007669"/>
    <property type="project" value="UniProtKB-KW"/>
</dbReference>
<dbReference type="GO" id="GO:0003677">
    <property type="term" value="F:DNA binding"/>
    <property type="evidence" value="ECO:0007669"/>
    <property type="project" value="InterPro"/>
</dbReference>
<evidence type="ECO:0000256" key="6">
    <source>
        <dbReference type="SAM" id="MobiDB-lite"/>
    </source>
</evidence>
<evidence type="ECO:0000256" key="1">
    <source>
        <dbReference type="ARBA" id="ARBA00004604"/>
    </source>
</evidence>
<feature type="region of interest" description="Disordered" evidence="6">
    <location>
        <begin position="1"/>
        <end position="35"/>
    </location>
</feature>
<evidence type="ECO:0000256" key="5">
    <source>
        <dbReference type="ARBA" id="ARBA00023242"/>
    </source>
</evidence>
<comment type="subcellular location">
    <subcellularLocation>
        <location evidence="1">Nucleus</location>
        <location evidence="1">Nucleolus</location>
    </subcellularLocation>
</comment>
<keyword evidence="4" id="KW-0804">Transcription</keyword>
<comment type="caution">
    <text evidence="7">The sequence shown here is derived from an EMBL/GenBank/DDBJ whole genome shotgun (WGS) entry which is preliminary data.</text>
</comment>
<evidence type="ECO:0000256" key="4">
    <source>
        <dbReference type="ARBA" id="ARBA00023163"/>
    </source>
</evidence>
<evidence type="ECO:0000256" key="3">
    <source>
        <dbReference type="ARBA" id="ARBA00022478"/>
    </source>
</evidence>
<evidence type="ECO:0000256" key="2">
    <source>
        <dbReference type="ARBA" id="ARBA00009430"/>
    </source>
</evidence>
<dbReference type="OrthoDB" id="532500at2759"/>